<feature type="compositionally biased region" description="Polar residues" evidence="1">
    <location>
        <begin position="149"/>
        <end position="160"/>
    </location>
</feature>
<keyword evidence="3" id="KW-1185">Reference proteome</keyword>
<feature type="compositionally biased region" description="Acidic residues" evidence="1">
    <location>
        <begin position="393"/>
        <end position="420"/>
    </location>
</feature>
<proteinExistence type="predicted"/>
<evidence type="ECO:0000313" key="2">
    <source>
        <dbReference type="EMBL" id="KAL3801526.1"/>
    </source>
</evidence>
<feature type="region of interest" description="Disordered" evidence="1">
    <location>
        <begin position="205"/>
        <end position="243"/>
    </location>
</feature>
<protein>
    <submittedName>
        <fullName evidence="2">Uncharacterized protein</fullName>
    </submittedName>
</protein>
<reference evidence="2 3" key="1">
    <citation type="journal article" date="2020" name="G3 (Bethesda)">
        <title>Improved Reference Genome for Cyclotella cryptica CCMP332, a Model for Cell Wall Morphogenesis, Salinity Adaptation, and Lipid Production in Diatoms (Bacillariophyta).</title>
        <authorList>
            <person name="Roberts W.R."/>
            <person name="Downey K.M."/>
            <person name="Ruck E.C."/>
            <person name="Traller J.C."/>
            <person name="Alverson A.J."/>
        </authorList>
    </citation>
    <scope>NUCLEOTIDE SEQUENCE [LARGE SCALE GENOMIC DNA]</scope>
    <source>
        <strain evidence="2 3">CCMP332</strain>
    </source>
</reference>
<accession>A0ABD3QNM6</accession>
<dbReference type="Gene3D" id="2.60.120.650">
    <property type="entry name" value="Cupin"/>
    <property type="match status" value="1"/>
</dbReference>
<evidence type="ECO:0000313" key="3">
    <source>
        <dbReference type="Proteomes" id="UP001516023"/>
    </source>
</evidence>
<gene>
    <name evidence="2" type="ORF">HJC23_000964</name>
</gene>
<feature type="region of interest" description="Disordered" evidence="1">
    <location>
        <begin position="392"/>
        <end position="420"/>
    </location>
</feature>
<dbReference type="EMBL" id="JABMIG020000026">
    <property type="protein sequence ID" value="KAL3801526.1"/>
    <property type="molecule type" value="Genomic_DNA"/>
</dbReference>
<evidence type="ECO:0000256" key="1">
    <source>
        <dbReference type="SAM" id="MobiDB-lite"/>
    </source>
</evidence>
<organism evidence="2 3">
    <name type="scientific">Cyclotella cryptica</name>
    <dbReference type="NCBI Taxonomy" id="29204"/>
    <lineage>
        <taxon>Eukaryota</taxon>
        <taxon>Sar</taxon>
        <taxon>Stramenopiles</taxon>
        <taxon>Ochrophyta</taxon>
        <taxon>Bacillariophyta</taxon>
        <taxon>Coscinodiscophyceae</taxon>
        <taxon>Thalassiosirophycidae</taxon>
        <taxon>Stephanodiscales</taxon>
        <taxon>Stephanodiscaceae</taxon>
        <taxon>Cyclotella</taxon>
    </lineage>
</organism>
<dbReference type="CDD" id="cd08161">
    <property type="entry name" value="SET"/>
    <property type="match status" value="1"/>
</dbReference>
<comment type="caution">
    <text evidence="2">The sequence shown here is derived from an EMBL/GenBank/DDBJ whole genome shotgun (WGS) entry which is preliminary data.</text>
</comment>
<dbReference type="Proteomes" id="UP001516023">
    <property type="component" value="Unassembled WGS sequence"/>
</dbReference>
<name>A0ABD3QNM6_9STRA</name>
<dbReference type="SUPFAM" id="SSF51197">
    <property type="entry name" value="Clavaminate synthase-like"/>
    <property type="match status" value="1"/>
</dbReference>
<dbReference type="AlphaFoldDB" id="A0ABD3QNM6"/>
<sequence>MSHNSKSIPESDFQKAYNSHQAIHIRRAHASANDTSLDSSSIQSLFQSLVEADKASWCIENKSNLDGGDVAPCDFLNTNNTDHKGYCSFLVQHSTSAMEDLLSCRLPMAHLPICSNESTEDGVDSLMPMKYGPCIWFFFGKNYQNAVRNTSSTSGKSNKQPPEALLGRPEHTDSISHDGTWHYQLSGKKVWRLRPSAELVNRIHLCNSGDDGGDEKSRNVSSKKRNISSLLNEDTSNNEEEDNTRVIELECEQGDVLLLNTQLWWHSTLIPPQDSPSISYARDVYFVEQTKHSTEDSEKENVENIAHESIQQQEHQQQSSMTNVDGTYAAQDIEASTILFTEHTMPDCELHRSKTNPNCQVVELEDETTGECYMAVVSIRDIKAGEFFYVMESDSEDNGEEDEEGISEEEEEEEETDYIE</sequence>
<feature type="region of interest" description="Disordered" evidence="1">
    <location>
        <begin position="149"/>
        <end position="173"/>
    </location>
</feature>